<reference evidence="2" key="1">
    <citation type="submission" date="2021-01" db="EMBL/GenBank/DDBJ databases">
        <authorList>
            <person name="Corre E."/>
            <person name="Pelletier E."/>
            <person name="Niang G."/>
            <person name="Scheremetjew M."/>
            <person name="Finn R."/>
            <person name="Kale V."/>
            <person name="Holt S."/>
            <person name="Cochrane G."/>
            <person name="Meng A."/>
            <person name="Brown T."/>
            <person name="Cohen L."/>
        </authorList>
    </citation>
    <scope>NUCLEOTIDE SEQUENCE</scope>
    <source>
        <strain evidence="2">CCMP722</strain>
    </source>
</reference>
<evidence type="ECO:0000313" key="2">
    <source>
        <dbReference type="EMBL" id="CAD8684873.1"/>
    </source>
</evidence>
<dbReference type="AlphaFoldDB" id="A0A7S0WV79"/>
<protein>
    <submittedName>
        <fullName evidence="2">Uncharacterized protein</fullName>
    </submittedName>
</protein>
<name>A0A7S0WV79_9CHLO</name>
<organism evidence="2">
    <name type="scientific">Pyramimonas obovata</name>
    <dbReference type="NCBI Taxonomy" id="1411642"/>
    <lineage>
        <taxon>Eukaryota</taxon>
        <taxon>Viridiplantae</taxon>
        <taxon>Chlorophyta</taxon>
        <taxon>Pyramimonadophyceae</taxon>
        <taxon>Pyramimonadales</taxon>
        <taxon>Pyramimonadaceae</taxon>
        <taxon>Pyramimonas</taxon>
        <taxon>Pyramimonas incertae sedis</taxon>
    </lineage>
</organism>
<evidence type="ECO:0000256" key="1">
    <source>
        <dbReference type="SAM" id="MobiDB-lite"/>
    </source>
</evidence>
<sequence length="270" mass="28959">MRRSLTLRATKCFSDAYLAAQLQEDPTNEDLRSRIAAQNQYRPAIDQTRAVLSDAELAQHRAEAQHQLIEMAGYDLHARFAARDLTFPMPQSPPHVHLLSGRRVWTAPASGAGLPCSSEAIDAMSSKELRAFLAAKGMNTSGCFERSEYVSLAKSTLPGGATVSAAKENARTKPFSVGQGRRLGTGAAPLVEVTQAATGAVGDPIALSSDDEEVAIVERGSRGTTKVAVKRERSAAWPQDRPASASNSTVEEADRAACVRKARLARFDNP</sequence>
<dbReference type="EMBL" id="HBFA01033900">
    <property type="protein sequence ID" value="CAD8684873.1"/>
    <property type="molecule type" value="Transcribed_RNA"/>
</dbReference>
<feature type="region of interest" description="Disordered" evidence="1">
    <location>
        <begin position="229"/>
        <end position="254"/>
    </location>
</feature>
<proteinExistence type="predicted"/>
<gene>
    <name evidence="2" type="ORF">POBO1169_LOCUS17018</name>
</gene>
<accession>A0A7S0WV79</accession>